<comment type="caution">
    <text evidence="2">The sequence shown here is derived from an EMBL/GenBank/DDBJ whole genome shotgun (WGS) entry which is preliminary data.</text>
</comment>
<reference evidence="2 3" key="1">
    <citation type="submission" date="2019-08" db="EMBL/GenBank/DDBJ databases">
        <title>Lentzea from Indian Himalayas.</title>
        <authorList>
            <person name="Mandal S."/>
            <person name="Mallick Gupta A."/>
            <person name="Maiti P.K."/>
            <person name="Sarkar J."/>
            <person name="Mandal S."/>
        </authorList>
    </citation>
    <scope>NUCLEOTIDE SEQUENCE [LARGE SCALE GENOMIC DNA]</scope>
    <source>
        <strain evidence="2 3">PSKA42</strain>
    </source>
</reference>
<proteinExistence type="predicted"/>
<evidence type="ECO:0000256" key="1">
    <source>
        <dbReference type="SAM" id="SignalP"/>
    </source>
</evidence>
<feature type="signal peptide" evidence="1">
    <location>
        <begin position="1"/>
        <end position="28"/>
    </location>
</feature>
<feature type="chain" id="PRO_5047150748" description="SH3 domain-containing protein" evidence="1">
    <location>
        <begin position="29"/>
        <end position="154"/>
    </location>
</feature>
<sequence>MKIASVAGATGLLLAAATSMIMAGPANAAGEKPLGEYTGLPDTVETTAPGDVSAMHCGHAHSNRDTRTGNFFDANAVAIRRGPHTPECAADGQGQLSHRVDYHCWTNGDAVTRGGVTYRTWSYLRDVTTGVSGWVSDAYLDRNPASSRGSTSPC</sequence>
<gene>
    <name evidence="2" type="ORF">FXN61_09400</name>
</gene>
<evidence type="ECO:0000313" key="2">
    <source>
        <dbReference type="EMBL" id="NKE57040.1"/>
    </source>
</evidence>
<dbReference type="RefSeq" id="WP_167972358.1">
    <property type="nucleotide sequence ID" value="NZ_VSRL01000025.1"/>
</dbReference>
<evidence type="ECO:0008006" key="4">
    <source>
        <dbReference type="Google" id="ProtNLM"/>
    </source>
</evidence>
<organism evidence="2 3">
    <name type="scientific">Lentzea indica</name>
    <dbReference type="NCBI Taxonomy" id="2604800"/>
    <lineage>
        <taxon>Bacteria</taxon>
        <taxon>Bacillati</taxon>
        <taxon>Actinomycetota</taxon>
        <taxon>Actinomycetes</taxon>
        <taxon>Pseudonocardiales</taxon>
        <taxon>Pseudonocardiaceae</taxon>
        <taxon>Lentzea</taxon>
    </lineage>
</organism>
<keyword evidence="1" id="KW-0732">Signal</keyword>
<dbReference type="EMBL" id="VSRL01000025">
    <property type="protein sequence ID" value="NKE57040.1"/>
    <property type="molecule type" value="Genomic_DNA"/>
</dbReference>
<evidence type="ECO:0000313" key="3">
    <source>
        <dbReference type="Proteomes" id="UP001515943"/>
    </source>
</evidence>
<name>A0ABX1FDP4_9PSEU</name>
<dbReference type="Proteomes" id="UP001515943">
    <property type="component" value="Unassembled WGS sequence"/>
</dbReference>
<accession>A0ABX1FDP4</accession>
<keyword evidence="3" id="KW-1185">Reference proteome</keyword>
<protein>
    <recommendedName>
        <fullName evidence="4">SH3 domain-containing protein</fullName>
    </recommendedName>
</protein>